<name>A0A0G4F877_9ALVE</name>
<dbReference type="VEuPathDB" id="CryptoDB:Cvel_15501"/>
<evidence type="ECO:0000256" key="1">
    <source>
        <dbReference type="SAM" id="MobiDB-lite"/>
    </source>
</evidence>
<accession>A0A0G4F877</accession>
<sequence>MSSFFSNFTGSKGNPNLKRRDSWDCSVAYTATGTGTGADAGAKRQTSSESLFSSLGAPSRQNSNFTVTGSDKGLAGCPVSIQHGSLSRSTSGS</sequence>
<feature type="region of interest" description="Disordered" evidence="1">
    <location>
        <begin position="33"/>
        <end position="69"/>
    </location>
</feature>
<proteinExistence type="predicted"/>
<feature type="region of interest" description="Disordered" evidence="1">
    <location>
        <begin position="1"/>
        <end position="20"/>
    </location>
</feature>
<protein>
    <submittedName>
        <fullName evidence="2">Uncharacterized protein</fullName>
    </submittedName>
</protein>
<gene>
    <name evidence="2" type="ORF">Cvel_15501</name>
</gene>
<reference evidence="2" key="1">
    <citation type="submission" date="2014-11" db="EMBL/GenBank/DDBJ databases">
        <authorList>
            <person name="Otto D Thomas"/>
            <person name="Naeem Raeece"/>
        </authorList>
    </citation>
    <scope>NUCLEOTIDE SEQUENCE</scope>
</reference>
<feature type="compositionally biased region" description="Polar residues" evidence="1">
    <location>
        <begin position="59"/>
        <end position="69"/>
    </location>
</feature>
<evidence type="ECO:0000313" key="2">
    <source>
        <dbReference type="EMBL" id="CEM08188.1"/>
    </source>
</evidence>
<organism evidence="2">
    <name type="scientific">Chromera velia CCMP2878</name>
    <dbReference type="NCBI Taxonomy" id="1169474"/>
    <lineage>
        <taxon>Eukaryota</taxon>
        <taxon>Sar</taxon>
        <taxon>Alveolata</taxon>
        <taxon>Colpodellida</taxon>
        <taxon>Chromeraceae</taxon>
        <taxon>Chromera</taxon>
    </lineage>
</organism>
<dbReference type="EMBL" id="CDMZ01000166">
    <property type="protein sequence ID" value="CEM08188.1"/>
    <property type="molecule type" value="Genomic_DNA"/>
</dbReference>
<feature type="compositionally biased region" description="Polar residues" evidence="1">
    <location>
        <begin position="1"/>
        <end position="14"/>
    </location>
</feature>
<feature type="compositionally biased region" description="Polar residues" evidence="1">
    <location>
        <begin position="44"/>
        <end position="53"/>
    </location>
</feature>
<dbReference type="AlphaFoldDB" id="A0A0G4F877"/>